<evidence type="ECO:0000256" key="3">
    <source>
        <dbReference type="RuleBase" id="RU003457"/>
    </source>
</evidence>
<sequence length="230" mass="26406">MMLQIRKANERGYANHGWLESWHTFSFADYYDPKHMHFSHLRVINDDYIAPSMGFGMHPHKDMEILTYVLNGRVAHKDSMGNQTEVKAGEFQIMSAGTGIYHSEFNPDAQETLHLYQIWIMPHTKGITPRYSQGSFAEKQGATLILSPNAEQGSFKVYQDMKLWRYQFLQKNGENLALDPSRRYWLQVVKGSLLVEDHLLFAGDAVGISQQATLSIENSETVEFLLFDLV</sequence>
<dbReference type="HOGENOM" id="CLU_064194_2_2_6"/>
<feature type="binding site" evidence="2">
    <location>
        <position position="60"/>
    </location>
    <ligand>
        <name>Fe cation</name>
        <dbReference type="ChEBI" id="CHEBI:24875"/>
    </ligand>
</feature>
<dbReference type="CDD" id="cd20311">
    <property type="entry name" value="cupin_Yhhw_C"/>
    <property type="match status" value="1"/>
</dbReference>
<comment type="similarity">
    <text evidence="1 3">Belongs to the pirin family.</text>
</comment>
<evidence type="ECO:0000256" key="1">
    <source>
        <dbReference type="ARBA" id="ARBA00008416"/>
    </source>
</evidence>
<protein>
    <submittedName>
        <fullName evidence="6">Quercetin 2,3-dioxygenase yhhW</fullName>
    </submittedName>
</protein>
<dbReference type="GO" id="GO:0046872">
    <property type="term" value="F:metal ion binding"/>
    <property type="evidence" value="ECO:0007669"/>
    <property type="project" value="UniProtKB-KW"/>
</dbReference>
<dbReference type="InterPro" id="IPR014710">
    <property type="entry name" value="RmlC-like_jellyroll"/>
</dbReference>
<feature type="binding site" evidence="2">
    <location>
        <position position="58"/>
    </location>
    <ligand>
        <name>Fe cation</name>
        <dbReference type="ChEBI" id="CHEBI:24875"/>
    </ligand>
</feature>
<evidence type="ECO:0000259" key="5">
    <source>
        <dbReference type="Pfam" id="PF17954"/>
    </source>
</evidence>
<dbReference type="InterPro" id="IPR041602">
    <property type="entry name" value="Quercetinase_C"/>
</dbReference>
<dbReference type="KEGG" id="btra:F544_22050"/>
<feature type="binding site" evidence="2">
    <location>
        <position position="104"/>
    </location>
    <ligand>
        <name>Fe cation</name>
        <dbReference type="ChEBI" id="CHEBI:24875"/>
    </ligand>
</feature>
<dbReference type="PANTHER" id="PTHR43212:SF3">
    <property type="entry name" value="QUERCETIN 2,3-DIOXYGENASE"/>
    <property type="match status" value="1"/>
</dbReference>
<name>W0RDH2_BIBTR</name>
<dbReference type="AlphaFoldDB" id="W0RDH2"/>
<evidence type="ECO:0000313" key="7">
    <source>
        <dbReference type="Proteomes" id="UP000019086"/>
    </source>
</evidence>
<gene>
    <name evidence="6" type="ORF">F544_22050</name>
</gene>
<dbReference type="PATRIC" id="fig|1263832.3.peg.2192"/>
<dbReference type="Gene3D" id="2.60.120.10">
    <property type="entry name" value="Jelly Rolls"/>
    <property type="match status" value="2"/>
</dbReference>
<keyword evidence="2" id="KW-0479">Metal-binding</keyword>
<evidence type="ECO:0000313" key="6">
    <source>
        <dbReference type="EMBL" id="AHG87433.1"/>
    </source>
</evidence>
<dbReference type="Pfam" id="PF17954">
    <property type="entry name" value="Pirin_C_2"/>
    <property type="match status" value="1"/>
</dbReference>
<dbReference type="Pfam" id="PF02678">
    <property type="entry name" value="Pirin"/>
    <property type="match status" value="1"/>
</dbReference>
<dbReference type="EMBL" id="CP006956">
    <property type="protein sequence ID" value="AHG87433.1"/>
    <property type="molecule type" value="Genomic_DNA"/>
</dbReference>
<accession>W0RDH2</accession>
<dbReference type="InterPro" id="IPR003829">
    <property type="entry name" value="Pirin_N_dom"/>
</dbReference>
<keyword evidence="2" id="KW-0408">Iron</keyword>
<dbReference type="GO" id="GO:0051213">
    <property type="term" value="F:dioxygenase activity"/>
    <property type="evidence" value="ECO:0007669"/>
    <property type="project" value="UniProtKB-KW"/>
</dbReference>
<organism evidence="6 7">
    <name type="scientific">Bibersteinia trehalosi USDA-ARS-USMARC-190</name>
    <dbReference type="NCBI Taxonomy" id="1263832"/>
    <lineage>
        <taxon>Bacteria</taxon>
        <taxon>Pseudomonadati</taxon>
        <taxon>Pseudomonadota</taxon>
        <taxon>Gammaproteobacteria</taxon>
        <taxon>Pasteurellales</taxon>
        <taxon>Pasteurellaceae</taxon>
        <taxon>Bibersteinia</taxon>
    </lineage>
</organism>
<feature type="binding site" evidence="2">
    <location>
        <position position="102"/>
    </location>
    <ligand>
        <name>Fe cation</name>
        <dbReference type="ChEBI" id="CHEBI:24875"/>
    </ligand>
</feature>
<evidence type="ECO:0000259" key="4">
    <source>
        <dbReference type="Pfam" id="PF02678"/>
    </source>
</evidence>
<dbReference type="Proteomes" id="UP000019086">
    <property type="component" value="Chromosome"/>
</dbReference>
<dbReference type="FunFam" id="2.60.120.10:FF:000021">
    <property type="entry name" value="Quercetin 2,3-dioxygenase"/>
    <property type="match status" value="1"/>
</dbReference>
<dbReference type="PIRSF" id="PIRSF006232">
    <property type="entry name" value="Pirin"/>
    <property type="match status" value="1"/>
</dbReference>
<keyword evidence="6" id="KW-0560">Oxidoreductase</keyword>
<dbReference type="InterPro" id="IPR012093">
    <property type="entry name" value="Pirin"/>
</dbReference>
<feature type="domain" description="Pirin N-terminal" evidence="4">
    <location>
        <begin position="9"/>
        <end position="120"/>
    </location>
</feature>
<feature type="domain" description="Quercetin 2,3-dioxygenase C-terminal cupin" evidence="5">
    <location>
        <begin position="144"/>
        <end position="229"/>
    </location>
</feature>
<keyword evidence="6" id="KW-0223">Dioxygenase</keyword>
<dbReference type="SUPFAM" id="SSF51182">
    <property type="entry name" value="RmlC-like cupins"/>
    <property type="match status" value="1"/>
</dbReference>
<proteinExistence type="inferred from homology"/>
<comment type="cofactor">
    <cofactor evidence="2">
        <name>Fe cation</name>
        <dbReference type="ChEBI" id="CHEBI:24875"/>
    </cofactor>
    <text evidence="2">Binds 1 Fe cation per subunit.</text>
</comment>
<dbReference type="CDD" id="cd02910">
    <property type="entry name" value="cupin_Yhhw_N"/>
    <property type="match status" value="1"/>
</dbReference>
<dbReference type="InterPro" id="IPR011051">
    <property type="entry name" value="RmlC_Cupin_sf"/>
</dbReference>
<dbReference type="PANTHER" id="PTHR43212">
    <property type="entry name" value="QUERCETIN 2,3-DIOXYGENASE"/>
    <property type="match status" value="1"/>
</dbReference>
<reference evidence="6 7" key="1">
    <citation type="submission" date="2013-12" db="EMBL/GenBank/DDBJ databases">
        <title>Annotation of the Bibersteinia trehalosi USDA-ARS-USMARC-190 complete genome.</title>
        <authorList>
            <person name="Harhay G.P."/>
            <person name="McVey S."/>
            <person name="Clawson M.L."/>
            <person name="Bono J."/>
            <person name="Heaton M.P."/>
            <person name="Chitko-Mckown C.G."/>
            <person name="Harhay D.M."/>
            <person name="Smith T.P.L."/>
        </authorList>
    </citation>
    <scope>NUCLEOTIDE SEQUENCE [LARGE SCALE GENOMIC DNA]</scope>
    <source>
        <strain evidence="6 7">USDA-ARS-USMARC-190</strain>
    </source>
</reference>
<evidence type="ECO:0000256" key="2">
    <source>
        <dbReference type="PIRSR" id="PIRSR006232-1"/>
    </source>
</evidence>